<dbReference type="EMBL" id="MBUA01000031">
    <property type="protein sequence ID" value="MBC6493152.1"/>
    <property type="molecule type" value="Genomic_DNA"/>
</dbReference>
<evidence type="ECO:0000313" key="1">
    <source>
        <dbReference type="EMBL" id="MBC6493152.1"/>
    </source>
</evidence>
<reference evidence="1 2" key="1">
    <citation type="submission" date="2016-07" db="EMBL/GenBank/DDBJ databases">
        <title>Genome analysis of Flavihumibacter stibioxidans YS-17.</title>
        <authorList>
            <person name="Shi K."/>
            <person name="Han Y."/>
            <person name="Wang G."/>
        </authorList>
    </citation>
    <scope>NUCLEOTIDE SEQUENCE [LARGE SCALE GENOMIC DNA]</scope>
    <source>
        <strain evidence="1 2">YS-17</strain>
    </source>
</reference>
<dbReference type="RefSeq" id="WP_187258470.1">
    <property type="nucleotide sequence ID" value="NZ_JBHULF010000006.1"/>
</dbReference>
<organism evidence="1 2">
    <name type="scientific">Flavihumibacter stibioxidans</name>
    <dbReference type="NCBI Taxonomy" id="1834163"/>
    <lineage>
        <taxon>Bacteria</taxon>
        <taxon>Pseudomonadati</taxon>
        <taxon>Bacteroidota</taxon>
        <taxon>Chitinophagia</taxon>
        <taxon>Chitinophagales</taxon>
        <taxon>Chitinophagaceae</taxon>
        <taxon>Flavihumibacter</taxon>
    </lineage>
</organism>
<evidence type="ECO:0000313" key="2">
    <source>
        <dbReference type="Proteomes" id="UP000765802"/>
    </source>
</evidence>
<dbReference type="Proteomes" id="UP000765802">
    <property type="component" value="Unassembled WGS sequence"/>
</dbReference>
<name>A0ABR7MDP7_9BACT</name>
<evidence type="ECO:0008006" key="3">
    <source>
        <dbReference type="Google" id="ProtNLM"/>
    </source>
</evidence>
<sequence length="284" mass="32240">MAKIAGVVILFNPGQEVLENIKTYSRHISKLFIVDNSPKPATISNSESLTGVKFEFIHDSKNQGIASRLNQVAKAAIDDGFDLLLTMDQDSYFEEPDIAAYMACSKNINWERIAMAGINFGVQAPKEINCHTSVVTELITSGSILNLRLFNIIGGFDENLFIDEVDHDYCYTAIEKGFEIVLFENIRLVHSLGNSSENLSLKSFKKTARTLHSPIRIYFMTRNYFYVTQKHSGHFKVEMKNKKNALLNRIKNNLLYGNEPFLVLKYIIKGLIDFRKQKMGPLSK</sequence>
<dbReference type="InterPro" id="IPR029044">
    <property type="entry name" value="Nucleotide-diphossugar_trans"/>
</dbReference>
<comment type="caution">
    <text evidence="1">The sequence shown here is derived from an EMBL/GenBank/DDBJ whole genome shotgun (WGS) entry which is preliminary data.</text>
</comment>
<protein>
    <recommendedName>
        <fullName evidence="3">Glycosyltransferase 2-like domain-containing protein</fullName>
    </recommendedName>
</protein>
<dbReference type="Gene3D" id="3.90.550.10">
    <property type="entry name" value="Spore Coat Polysaccharide Biosynthesis Protein SpsA, Chain A"/>
    <property type="match status" value="1"/>
</dbReference>
<dbReference type="SUPFAM" id="SSF53448">
    <property type="entry name" value="Nucleotide-diphospho-sugar transferases"/>
    <property type="match status" value="1"/>
</dbReference>
<keyword evidence="2" id="KW-1185">Reference proteome</keyword>
<proteinExistence type="predicted"/>
<accession>A0ABR7MDP7</accession>
<gene>
    <name evidence="1" type="ORF">BC349_19025</name>
</gene>